<organism evidence="2 3">
    <name type="scientific">Neolewinella aurantiaca</name>
    <dbReference type="NCBI Taxonomy" id="2602767"/>
    <lineage>
        <taxon>Bacteria</taxon>
        <taxon>Pseudomonadati</taxon>
        <taxon>Bacteroidota</taxon>
        <taxon>Saprospiria</taxon>
        <taxon>Saprospirales</taxon>
        <taxon>Lewinellaceae</taxon>
        <taxon>Neolewinella</taxon>
    </lineage>
</organism>
<gene>
    <name evidence="2" type="ORF">FUA23_14990</name>
</gene>
<dbReference type="Proteomes" id="UP000321907">
    <property type="component" value="Unassembled WGS sequence"/>
</dbReference>
<sequence length="183" mass="19922">MSRFLLVLLPLVALITLAADLPPADPFDTMMDVVTHKRCMNCHPSGNKPRQGEDSHLHYFNVQRGPDDHGVAAVQCGTCHQSKNNDYSGVPGAPHWGLAPLSMAWEGLSRAEIARVILDPEKNGGKNLEEIVKHMTEDELVLWAFEPGVDNEGIAREKPPVSEADFKAAVKAWAANGAPIPND</sequence>
<proteinExistence type="predicted"/>
<reference evidence="2 3" key="1">
    <citation type="submission" date="2019-08" db="EMBL/GenBank/DDBJ databases">
        <title>Lewinella sp. strain SSH13 Genome sequencing and assembly.</title>
        <authorList>
            <person name="Kim I."/>
        </authorList>
    </citation>
    <scope>NUCLEOTIDE SEQUENCE [LARGE SCALE GENOMIC DNA]</scope>
    <source>
        <strain evidence="2 3">SSH13</strain>
    </source>
</reference>
<dbReference type="AlphaFoldDB" id="A0A5C7FM18"/>
<dbReference type="EMBL" id="VOXD01000023">
    <property type="protein sequence ID" value="TXF88439.1"/>
    <property type="molecule type" value="Genomic_DNA"/>
</dbReference>
<evidence type="ECO:0000256" key="1">
    <source>
        <dbReference type="SAM" id="SignalP"/>
    </source>
</evidence>
<keyword evidence="1" id="KW-0732">Signal</keyword>
<accession>A0A5C7FM18</accession>
<dbReference type="OrthoDB" id="656942at2"/>
<keyword evidence="3" id="KW-1185">Reference proteome</keyword>
<protein>
    <recommendedName>
        <fullName evidence="4">Cytochrome c domain-containing protein</fullName>
    </recommendedName>
</protein>
<feature type="signal peptide" evidence="1">
    <location>
        <begin position="1"/>
        <end position="18"/>
    </location>
</feature>
<feature type="chain" id="PRO_5023113110" description="Cytochrome c domain-containing protein" evidence="1">
    <location>
        <begin position="19"/>
        <end position="183"/>
    </location>
</feature>
<evidence type="ECO:0000313" key="3">
    <source>
        <dbReference type="Proteomes" id="UP000321907"/>
    </source>
</evidence>
<name>A0A5C7FM18_9BACT</name>
<dbReference type="RefSeq" id="WP_147931568.1">
    <property type="nucleotide sequence ID" value="NZ_VOXD01000023.1"/>
</dbReference>
<dbReference type="InterPro" id="IPR036280">
    <property type="entry name" value="Multihaem_cyt_sf"/>
</dbReference>
<evidence type="ECO:0000313" key="2">
    <source>
        <dbReference type="EMBL" id="TXF88439.1"/>
    </source>
</evidence>
<comment type="caution">
    <text evidence="2">The sequence shown here is derived from an EMBL/GenBank/DDBJ whole genome shotgun (WGS) entry which is preliminary data.</text>
</comment>
<evidence type="ECO:0008006" key="4">
    <source>
        <dbReference type="Google" id="ProtNLM"/>
    </source>
</evidence>
<dbReference type="SUPFAM" id="SSF48695">
    <property type="entry name" value="Multiheme cytochromes"/>
    <property type="match status" value="1"/>
</dbReference>